<dbReference type="Proteomes" id="UP000263040">
    <property type="component" value="Chromosome"/>
</dbReference>
<keyword evidence="3" id="KW-1185">Reference proteome</keyword>
<dbReference type="KEGG" id="asui:ASUIS_0681"/>
<keyword evidence="1" id="KW-0812">Transmembrane</keyword>
<dbReference type="EMBL" id="CP032100">
    <property type="protein sequence ID" value="AXX89177.1"/>
    <property type="molecule type" value="Genomic_DNA"/>
</dbReference>
<dbReference type="AlphaFoldDB" id="A0AAD0SW68"/>
<evidence type="ECO:0000256" key="1">
    <source>
        <dbReference type="SAM" id="Phobius"/>
    </source>
</evidence>
<evidence type="ECO:0000313" key="3">
    <source>
        <dbReference type="Proteomes" id="UP000263040"/>
    </source>
</evidence>
<keyword evidence="1" id="KW-1133">Transmembrane helix</keyword>
<proteinExistence type="predicted"/>
<feature type="transmembrane region" description="Helical" evidence="1">
    <location>
        <begin position="50"/>
        <end position="68"/>
    </location>
</feature>
<gene>
    <name evidence="2" type="ORF">ASUIS_0681</name>
</gene>
<accession>A0AAD0SW68</accession>
<keyword evidence="1" id="KW-0472">Membrane</keyword>
<reference evidence="2 3" key="1">
    <citation type="submission" date="2018-08" db="EMBL/GenBank/DDBJ databases">
        <title>Complete genome of the Arcobacter suis type strain LMG 26152.</title>
        <authorList>
            <person name="Miller W.G."/>
            <person name="Yee E."/>
            <person name="Bono J.L."/>
        </authorList>
    </citation>
    <scope>NUCLEOTIDE SEQUENCE [LARGE SCALE GENOMIC DNA]</scope>
    <source>
        <strain evidence="2 3">CECT 7833</strain>
    </source>
</reference>
<evidence type="ECO:0000313" key="2">
    <source>
        <dbReference type="EMBL" id="AXX89177.1"/>
    </source>
</evidence>
<sequence>MMLTKIIAILLVAIGVIGLVYGNISYTKEVQNTQIGPVELSIKDKETINIPIWAGVGSIVVGSMLLLIGRRKL</sequence>
<protein>
    <submittedName>
        <fullName evidence="2">Membrane protein</fullName>
    </submittedName>
</protein>
<dbReference type="RefSeq" id="WP_118885732.1">
    <property type="nucleotide sequence ID" value="NZ_CP032100.1"/>
</dbReference>
<name>A0AAD0SW68_9BACT</name>
<organism evidence="2 3">
    <name type="scientific">Arcobacter suis CECT 7833</name>
    <dbReference type="NCBI Taxonomy" id="663365"/>
    <lineage>
        <taxon>Bacteria</taxon>
        <taxon>Pseudomonadati</taxon>
        <taxon>Campylobacterota</taxon>
        <taxon>Epsilonproteobacteria</taxon>
        <taxon>Campylobacterales</taxon>
        <taxon>Arcobacteraceae</taxon>
        <taxon>Arcobacter</taxon>
    </lineage>
</organism>